<organism evidence="2 3">
    <name type="scientific">Liquorilactobacillus vini DSM 20605</name>
    <dbReference type="NCBI Taxonomy" id="1133569"/>
    <lineage>
        <taxon>Bacteria</taxon>
        <taxon>Bacillati</taxon>
        <taxon>Bacillota</taxon>
        <taxon>Bacilli</taxon>
        <taxon>Lactobacillales</taxon>
        <taxon>Lactobacillaceae</taxon>
        <taxon>Liquorilactobacillus</taxon>
    </lineage>
</organism>
<dbReference type="InterPro" id="IPR009793">
    <property type="entry name" value="DUF1361"/>
</dbReference>
<comment type="caution">
    <text evidence="2">The sequence shown here is derived from an EMBL/GenBank/DDBJ whole genome shotgun (WGS) entry which is preliminary data.</text>
</comment>
<dbReference type="Proteomes" id="UP000051576">
    <property type="component" value="Unassembled WGS sequence"/>
</dbReference>
<evidence type="ECO:0000313" key="3">
    <source>
        <dbReference type="Proteomes" id="UP000051576"/>
    </source>
</evidence>
<reference evidence="2 3" key="1">
    <citation type="journal article" date="2015" name="Genome Announc.">
        <title>Expanding the biotechnology potential of lactobacilli through comparative genomics of 213 strains and associated genera.</title>
        <authorList>
            <person name="Sun Z."/>
            <person name="Harris H.M."/>
            <person name="McCann A."/>
            <person name="Guo C."/>
            <person name="Argimon S."/>
            <person name="Zhang W."/>
            <person name="Yang X."/>
            <person name="Jeffery I.B."/>
            <person name="Cooney J.C."/>
            <person name="Kagawa T.F."/>
            <person name="Liu W."/>
            <person name="Song Y."/>
            <person name="Salvetti E."/>
            <person name="Wrobel A."/>
            <person name="Rasinkangas P."/>
            <person name="Parkhill J."/>
            <person name="Rea M.C."/>
            <person name="O'Sullivan O."/>
            <person name="Ritari J."/>
            <person name="Douillard F.P."/>
            <person name="Paul Ross R."/>
            <person name="Yang R."/>
            <person name="Briner A.E."/>
            <person name="Felis G.E."/>
            <person name="de Vos W.M."/>
            <person name="Barrangou R."/>
            <person name="Klaenhammer T.R."/>
            <person name="Caufield P.W."/>
            <person name="Cui Y."/>
            <person name="Zhang H."/>
            <person name="O'Toole P.W."/>
        </authorList>
    </citation>
    <scope>NUCLEOTIDE SEQUENCE [LARGE SCALE GENOMIC DNA]</scope>
    <source>
        <strain evidence="2 3">DSM 20605</strain>
    </source>
</reference>
<feature type="transmembrane region" description="Helical" evidence="1">
    <location>
        <begin position="61"/>
        <end position="82"/>
    </location>
</feature>
<dbReference type="Pfam" id="PF07099">
    <property type="entry name" value="DUF1361"/>
    <property type="match status" value="1"/>
</dbReference>
<name>A0A0R2BY83_9LACO</name>
<accession>A0A0R2BY83</accession>
<evidence type="ECO:0000313" key="2">
    <source>
        <dbReference type="EMBL" id="KRM84190.1"/>
    </source>
</evidence>
<dbReference type="PATRIC" id="fig|1133569.4.peg.2315"/>
<keyword evidence="3" id="KW-1185">Reference proteome</keyword>
<gene>
    <name evidence="2" type="ORF">FD21_GL002150</name>
</gene>
<keyword evidence="1" id="KW-0812">Transmembrane</keyword>
<dbReference type="eggNOG" id="COG4330">
    <property type="taxonomic scope" value="Bacteria"/>
</dbReference>
<keyword evidence="1" id="KW-0472">Membrane</keyword>
<feature type="transmembrane region" description="Helical" evidence="1">
    <location>
        <begin position="102"/>
        <end position="126"/>
    </location>
</feature>
<sequence>MLDPYNSLTKLMVFNLHLWLKFTNLLMGALACALIGTISLEYVADQVLWHLKRWSRLNQVVLINILLVLSAIGIYIGRFLRLHTIYLILDPKWAIQQLINMWNWRMLVFVAFMYALQLLIWGCMFINRFEFQQLESQTPTIKSDRSATADSPHD</sequence>
<protein>
    <submittedName>
        <fullName evidence="2">Uncharacterized protein</fullName>
    </submittedName>
</protein>
<dbReference type="EMBL" id="AYYX01000090">
    <property type="protein sequence ID" value="KRM84190.1"/>
    <property type="molecule type" value="Genomic_DNA"/>
</dbReference>
<proteinExistence type="predicted"/>
<dbReference type="STRING" id="1133569.FD21_GL002150"/>
<evidence type="ECO:0000256" key="1">
    <source>
        <dbReference type="SAM" id="Phobius"/>
    </source>
</evidence>
<keyword evidence="1" id="KW-1133">Transmembrane helix</keyword>
<feature type="transmembrane region" description="Helical" evidence="1">
    <location>
        <begin position="20"/>
        <end position="40"/>
    </location>
</feature>
<dbReference type="AlphaFoldDB" id="A0A0R2BY83"/>